<keyword evidence="10" id="KW-1185">Reference proteome</keyword>
<reference evidence="9" key="1">
    <citation type="submission" date="2018-11" db="EMBL/GenBank/DDBJ databases">
        <authorList>
            <person name="Alioto T."/>
            <person name="Alioto T."/>
        </authorList>
    </citation>
    <scope>NUCLEOTIDE SEQUENCE</scope>
</reference>
<dbReference type="PROSITE" id="PS50056">
    <property type="entry name" value="TYR_PHOSPHATASE_2"/>
    <property type="match status" value="2"/>
</dbReference>
<keyword evidence="3 9" id="KW-0378">Hydrolase</keyword>
<keyword evidence="6" id="KW-1133">Transmembrane helix</keyword>
<dbReference type="InterPro" id="IPR002049">
    <property type="entry name" value="LE_dom"/>
</dbReference>
<dbReference type="CDD" id="cd00055">
    <property type="entry name" value="EGF_Lam"/>
    <property type="match status" value="1"/>
</dbReference>
<evidence type="ECO:0000313" key="9">
    <source>
        <dbReference type="EMBL" id="VDI18341.1"/>
    </source>
</evidence>
<evidence type="ECO:0000256" key="1">
    <source>
        <dbReference type="ARBA" id="ARBA00009580"/>
    </source>
</evidence>
<dbReference type="SUPFAM" id="SSF52799">
    <property type="entry name" value="(Phosphotyrosine protein) phosphatases II"/>
    <property type="match status" value="2"/>
</dbReference>
<comment type="similarity">
    <text evidence="1">Belongs to the protein-tyrosine phosphatase family.</text>
</comment>
<feature type="domain" description="Tyrosine-protein phosphatase" evidence="7">
    <location>
        <begin position="343"/>
        <end position="598"/>
    </location>
</feature>
<dbReference type="PROSITE" id="PS50055">
    <property type="entry name" value="TYR_PHOSPHATASE_PTP"/>
    <property type="match status" value="2"/>
</dbReference>
<dbReference type="InterPro" id="IPR050348">
    <property type="entry name" value="Protein-Tyr_Phosphatase"/>
</dbReference>
<evidence type="ECO:0000259" key="7">
    <source>
        <dbReference type="PROSITE" id="PS50055"/>
    </source>
</evidence>
<evidence type="ECO:0000256" key="4">
    <source>
        <dbReference type="ARBA" id="ARBA00022912"/>
    </source>
</evidence>
<dbReference type="InterPro" id="IPR000387">
    <property type="entry name" value="Tyr_Pase_dom"/>
</dbReference>
<evidence type="ECO:0000256" key="2">
    <source>
        <dbReference type="ARBA" id="ARBA00013064"/>
    </source>
</evidence>
<gene>
    <name evidence="9" type="ORF">MGAL_10B089865</name>
</gene>
<dbReference type="InterPro" id="IPR029021">
    <property type="entry name" value="Prot-tyrosine_phosphatase-like"/>
</dbReference>
<dbReference type="Gene3D" id="3.90.190.10">
    <property type="entry name" value="Protein tyrosine phosphatase superfamily"/>
    <property type="match status" value="2"/>
</dbReference>
<name>A0A8B6DFL4_MYTGA</name>
<keyword evidence="4" id="KW-0904">Protein phosphatase</keyword>
<dbReference type="PROSITE" id="PS00383">
    <property type="entry name" value="TYR_PHOSPHATASE_1"/>
    <property type="match status" value="1"/>
</dbReference>
<evidence type="ECO:0000256" key="5">
    <source>
        <dbReference type="ARBA" id="ARBA00051722"/>
    </source>
</evidence>
<keyword evidence="6" id="KW-0472">Membrane</keyword>
<dbReference type="GO" id="GO:0004725">
    <property type="term" value="F:protein tyrosine phosphatase activity"/>
    <property type="evidence" value="ECO:0007669"/>
    <property type="project" value="UniProtKB-EC"/>
</dbReference>
<dbReference type="Gene3D" id="2.170.300.10">
    <property type="entry name" value="Tie2 ligand-binding domain superfamily"/>
    <property type="match status" value="1"/>
</dbReference>
<evidence type="ECO:0000256" key="6">
    <source>
        <dbReference type="SAM" id="Phobius"/>
    </source>
</evidence>
<dbReference type="InterPro" id="IPR016130">
    <property type="entry name" value="Tyr_Pase_AS"/>
</dbReference>
<sequence length="894" mass="102435">MSIWKIRTCNASTFGNQCLRNCSQNCLSQPCNHVTGECDGGCNRGWERLNCTEKCSPGTFGWNCSEKCNGCTEDSCDYISGVCTNISGCKPGYEYGRYCNKTCADWYFGTNCTNYCNCLENPCDTFSGQCSTDGCKRGWDSVSCDKECTYGYFGFNCNGFCANCLNQSCSILDGNCTDGCSTGYSGDMCDVKELSKNPISPSDPGPVIGGVIGAILIVIIVVILAVIIYRRRSASRPNKYLSDSKHLSGTEENTYINHDPSPQSMNVFVNEGCDAYIEDVSVSLPETHSGNTSGYDGSEEIPQEYEDEYEGNVYGNVQTEADYKIAIADLKKVINEKQKDEGFKKEYEILPRGLVHAHMEGSKEENKLKNRFLATWPYDHSRIVLTGNTNSDYINASYIDSYEKEKAYIASQGPKKNTIRDFWHMIWQEKVNTIVMVTKLEEERRKKCEQYWPQSVNKVKAVDNYRLVMKKEIQHTVYVYRLFMLQTNSSKNKHERKIHHFHFTEWPDHGVPNSVKLVNFYRKVKSIKVDKTAPMVVHCSAGVGRTGTFIAIDALYEHGQKECYVDIMEYVQTMRKDRMNMVQTHEQYEAVFEALLELFTVPDTSIHKSGFCEYIQKQEQDTLPRNQTVFREEFQRLQTLRPVYSADNYTTAKRKENLSKNYSKSVLANDNYRPYLMTYGRNRNDYINAVIVPGYLAESKLFVTQCPLDDTVIDFWTMMFDHGSRIIVLLDPANKGAPLWLEKNEKLQFDDFSIIKDNENLEKELQITLNHTKSKEMISLNVFTAEDWIKSNAPPSPEYMLDLLQRVQTCWETQKCPITVVCSDGCSKSGLFVTLKLVLEKMQVDEEIDIFQVVREIQMRRPEFLVELDQYEYCYKCIKELLDGDSRDSLYANI</sequence>
<dbReference type="SMART" id="SM00404">
    <property type="entry name" value="PTPc_motif"/>
    <property type="match status" value="2"/>
</dbReference>
<keyword evidence="9" id="KW-0675">Receptor</keyword>
<dbReference type="EC" id="3.1.3.48" evidence="2"/>
<dbReference type="CDD" id="cd00047">
    <property type="entry name" value="PTPc"/>
    <property type="match status" value="2"/>
</dbReference>
<dbReference type="EMBL" id="UYJE01003330">
    <property type="protein sequence ID" value="VDI18341.1"/>
    <property type="molecule type" value="Genomic_DNA"/>
</dbReference>
<feature type="transmembrane region" description="Helical" evidence="6">
    <location>
        <begin position="207"/>
        <end position="229"/>
    </location>
</feature>
<evidence type="ECO:0000313" key="10">
    <source>
        <dbReference type="Proteomes" id="UP000596742"/>
    </source>
</evidence>
<dbReference type="SMART" id="SM00194">
    <property type="entry name" value="PTPc"/>
    <property type="match status" value="2"/>
</dbReference>
<dbReference type="OrthoDB" id="10253954at2759"/>
<dbReference type="PANTHER" id="PTHR19134">
    <property type="entry name" value="RECEPTOR-TYPE TYROSINE-PROTEIN PHOSPHATASE"/>
    <property type="match status" value="1"/>
</dbReference>
<dbReference type="PRINTS" id="PR00700">
    <property type="entry name" value="PRTYPHPHTASE"/>
</dbReference>
<feature type="domain" description="Tyrosine-protein phosphatase" evidence="7">
    <location>
        <begin position="630"/>
        <end position="881"/>
    </location>
</feature>
<protein>
    <recommendedName>
        <fullName evidence="2">protein-tyrosine-phosphatase</fullName>
        <ecNumber evidence="2">3.1.3.48</ecNumber>
    </recommendedName>
</protein>
<dbReference type="Pfam" id="PF00102">
    <property type="entry name" value="Y_phosphatase"/>
    <property type="match status" value="2"/>
</dbReference>
<accession>A0A8B6DFL4</accession>
<organism evidence="9 10">
    <name type="scientific">Mytilus galloprovincialis</name>
    <name type="common">Mediterranean mussel</name>
    <dbReference type="NCBI Taxonomy" id="29158"/>
    <lineage>
        <taxon>Eukaryota</taxon>
        <taxon>Metazoa</taxon>
        <taxon>Spiralia</taxon>
        <taxon>Lophotrochozoa</taxon>
        <taxon>Mollusca</taxon>
        <taxon>Bivalvia</taxon>
        <taxon>Autobranchia</taxon>
        <taxon>Pteriomorphia</taxon>
        <taxon>Mytilida</taxon>
        <taxon>Mytiloidea</taxon>
        <taxon>Mytilidae</taxon>
        <taxon>Mytilinae</taxon>
        <taxon>Mytilus</taxon>
    </lineage>
</organism>
<dbReference type="PANTHER" id="PTHR19134:SF562">
    <property type="entry name" value="PROTEIN-TYROSINE-PHOSPHATASE"/>
    <property type="match status" value="1"/>
</dbReference>
<dbReference type="InterPro" id="IPR000242">
    <property type="entry name" value="PTP_cat"/>
</dbReference>
<comment type="caution">
    <text evidence="9">The sequence shown here is derived from an EMBL/GenBank/DDBJ whole genome shotgun (WGS) entry which is preliminary data.</text>
</comment>
<evidence type="ECO:0000259" key="8">
    <source>
        <dbReference type="PROSITE" id="PS50056"/>
    </source>
</evidence>
<evidence type="ECO:0000256" key="3">
    <source>
        <dbReference type="ARBA" id="ARBA00022801"/>
    </source>
</evidence>
<feature type="domain" description="Tyrosine specific protein phosphatases" evidence="8">
    <location>
        <begin position="798"/>
        <end position="872"/>
    </location>
</feature>
<dbReference type="Proteomes" id="UP000596742">
    <property type="component" value="Unassembled WGS sequence"/>
</dbReference>
<keyword evidence="6" id="KW-0812">Transmembrane</keyword>
<feature type="domain" description="Tyrosine specific protein phosphatases" evidence="8">
    <location>
        <begin position="518"/>
        <end position="589"/>
    </location>
</feature>
<proteinExistence type="inferred from homology"/>
<dbReference type="InterPro" id="IPR003595">
    <property type="entry name" value="Tyr_Pase_cat"/>
</dbReference>
<dbReference type="FunFam" id="3.90.190.10:FF:000102">
    <property type="entry name" value="Receptor-type tyrosine-protein phosphatase"/>
    <property type="match status" value="1"/>
</dbReference>
<dbReference type="AlphaFoldDB" id="A0A8B6DFL4"/>
<comment type="catalytic activity">
    <reaction evidence="5">
        <text>O-phospho-L-tyrosyl-[protein] + H2O = L-tyrosyl-[protein] + phosphate</text>
        <dbReference type="Rhea" id="RHEA:10684"/>
        <dbReference type="Rhea" id="RHEA-COMP:10136"/>
        <dbReference type="Rhea" id="RHEA-COMP:20101"/>
        <dbReference type="ChEBI" id="CHEBI:15377"/>
        <dbReference type="ChEBI" id="CHEBI:43474"/>
        <dbReference type="ChEBI" id="CHEBI:46858"/>
        <dbReference type="ChEBI" id="CHEBI:61978"/>
        <dbReference type="EC" id="3.1.3.48"/>
    </reaction>
</comment>